<dbReference type="EMBL" id="NFZW01000033">
    <property type="protein sequence ID" value="RFA32159.1"/>
    <property type="molecule type" value="Genomic_DNA"/>
</dbReference>
<feature type="domain" description="AB hydrolase-1" evidence="1">
    <location>
        <begin position="239"/>
        <end position="289"/>
    </location>
</feature>
<organism evidence="2 3">
    <name type="scientific">Alkalilimnicola ehrlichii</name>
    <dbReference type="NCBI Taxonomy" id="351052"/>
    <lineage>
        <taxon>Bacteria</taxon>
        <taxon>Pseudomonadati</taxon>
        <taxon>Pseudomonadota</taxon>
        <taxon>Gammaproteobacteria</taxon>
        <taxon>Chromatiales</taxon>
        <taxon>Ectothiorhodospiraceae</taxon>
        <taxon>Alkalilimnicola</taxon>
    </lineage>
</organism>
<evidence type="ECO:0000259" key="1">
    <source>
        <dbReference type="Pfam" id="PF00561"/>
    </source>
</evidence>
<keyword evidence="3" id="KW-1185">Reference proteome</keyword>
<dbReference type="PANTHER" id="PTHR46438">
    <property type="entry name" value="ALPHA/BETA-HYDROLASES SUPERFAMILY PROTEIN"/>
    <property type="match status" value="1"/>
</dbReference>
<dbReference type="RefSeq" id="WP_116304187.1">
    <property type="nucleotide sequence ID" value="NZ_NFZV01000044.1"/>
</dbReference>
<comment type="caution">
    <text evidence="2">The sequence shown here is derived from an EMBL/GenBank/DDBJ whole genome shotgun (WGS) entry which is preliminary data.</text>
</comment>
<sequence>MRIVLLLGLIVLLSGCNSLGLTDSDPERVVARYATEASDFIEVDGARVHVQAEGEGPAVVLLHGVLASLHTWDDWADALREDYRVIRIDVPPFGLSEPLSDEWYDGEAMAAVLDAVLDHYRIDSAVFAGNSLGGYYAAYYAAKRPERVQALTLISPAGYPQPLPAPLRLGAMPVVGKSFELAMPRFTVRGALMRLYAEPERVDDRIVERYFLINRLPGQRSEAREVMRQMVALRDVEPEWVADIKQPTLLLWGEQDQWVKPELAQRWLADLAHGELIVYPDAGHVAMEEIPARTVADFRRFLADVTDAVAPETVP</sequence>
<evidence type="ECO:0000313" key="2">
    <source>
        <dbReference type="EMBL" id="RFA32159.1"/>
    </source>
</evidence>
<protein>
    <recommendedName>
        <fullName evidence="1">AB hydrolase-1 domain-containing protein</fullName>
    </recommendedName>
</protein>
<dbReference type="PRINTS" id="PR00111">
    <property type="entry name" value="ABHYDROLASE"/>
</dbReference>
<reference evidence="3" key="1">
    <citation type="submission" date="2017-05" db="EMBL/GenBank/DDBJ databases">
        <authorList>
            <person name="Sharma S."/>
            <person name="Sidhu C."/>
            <person name="Pinnaka A.K."/>
        </authorList>
    </citation>
    <scope>NUCLEOTIDE SEQUENCE [LARGE SCALE GENOMIC DNA]</scope>
    <source>
        <strain evidence="3">AK93</strain>
    </source>
</reference>
<dbReference type="AlphaFoldDB" id="A0A3E0WI82"/>
<dbReference type="PROSITE" id="PS51257">
    <property type="entry name" value="PROKAR_LIPOPROTEIN"/>
    <property type="match status" value="1"/>
</dbReference>
<dbReference type="PANTHER" id="PTHR46438:SF11">
    <property type="entry name" value="LIPASE-RELATED"/>
    <property type="match status" value="1"/>
</dbReference>
<name>A0A3E0WI82_9GAMM</name>
<dbReference type="Pfam" id="PF00561">
    <property type="entry name" value="Abhydrolase_1"/>
    <property type="match status" value="2"/>
</dbReference>
<proteinExistence type="predicted"/>
<dbReference type="OrthoDB" id="149912at2"/>
<gene>
    <name evidence="2" type="ORF">CAL65_20265</name>
</gene>
<dbReference type="SUPFAM" id="SSF53474">
    <property type="entry name" value="alpha/beta-Hydrolases"/>
    <property type="match status" value="1"/>
</dbReference>
<feature type="domain" description="AB hydrolase-1" evidence="1">
    <location>
        <begin position="57"/>
        <end position="164"/>
    </location>
</feature>
<dbReference type="InterPro" id="IPR000073">
    <property type="entry name" value="AB_hydrolase_1"/>
</dbReference>
<accession>A0A3E0WI82</accession>
<dbReference type="InterPro" id="IPR029058">
    <property type="entry name" value="AB_hydrolase_fold"/>
</dbReference>
<evidence type="ECO:0000313" key="3">
    <source>
        <dbReference type="Proteomes" id="UP000256763"/>
    </source>
</evidence>
<dbReference type="Proteomes" id="UP000256763">
    <property type="component" value="Unassembled WGS sequence"/>
</dbReference>
<dbReference type="Gene3D" id="3.40.50.1820">
    <property type="entry name" value="alpha/beta hydrolase"/>
    <property type="match status" value="1"/>
</dbReference>